<gene>
    <name evidence="4" type="primary">Aste57867_9113</name>
    <name evidence="3" type="ORF">As57867_009077</name>
    <name evidence="4" type="ORF">ASTE57867_9113</name>
</gene>
<evidence type="ECO:0000256" key="2">
    <source>
        <dbReference type="SAM" id="MobiDB-lite"/>
    </source>
</evidence>
<feature type="region of interest" description="Disordered" evidence="2">
    <location>
        <begin position="1"/>
        <end position="74"/>
    </location>
</feature>
<organism evidence="4 5">
    <name type="scientific">Aphanomyces stellatus</name>
    <dbReference type="NCBI Taxonomy" id="120398"/>
    <lineage>
        <taxon>Eukaryota</taxon>
        <taxon>Sar</taxon>
        <taxon>Stramenopiles</taxon>
        <taxon>Oomycota</taxon>
        <taxon>Saprolegniomycetes</taxon>
        <taxon>Saprolegniales</taxon>
        <taxon>Verrucalvaceae</taxon>
        <taxon>Aphanomyces</taxon>
    </lineage>
</organism>
<feature type="compositionally biased region" description="Low complexity" evidence="2">
    <location>
        <begin position="1"/>
        <end position="15"/>
    </location>
</feature>
<evidence type="ECO:0000313" key="3">
    <source>
        <dbReference type="EMBL" id="KAF0700363.1"/>
    </source>
</evidence>
<name>A0A485KM13_9STRA</name>
<evidence type="ECO:0000313" key="5">
    <source>
        <dbReference type="Proteomes" id="UP000332933"/>
    </source>
</evidence>
<keyword evidence="1" id="KW-0175">Coiled coil</keyword>
<accession>A0A485KM13</accession>
<evidence type="ECO:0000313" key="4">
    <source>
        <dbReference type="EMBL" id="VFT85997.1"/>
    </source>
</evidence>
<dbReference type="EMBL" id="VJMH01005127">
    <property type="protein sequence ID" value="KAF0700363.1"/>
    <property type="molecule type" value="Genomic_DNA"/>
</dbReference>
<keyword evidence="5" id="KW-1185">Reference proteome</keyword>
<reference evidence="4 5" key="1">
    <citation type="submission" date="2019-03" db="EMBL/GenBank/DDBJ databases">
        <authorList>
            <person name="Gaulin E."/>
            <person name="Dumas B."/>
        </authorList>
    </citation>
    <scope>NUCLEOTIDE SEQUENCE [LARGE SCALE GENOMIC DNA]</scope>
    <source>
        <strain evidence="4">CBS 568.67</strain>
    </source>
</reference>
<dbReference type="Proteomes" id="UP000332933">
    <property type="component" value="Unassembled WGS sequence"/>
</dbReference>
<dbReference type="AlphaFoldDB" id="A0A485KM13"/>
<dbReference type="OrthoDB" id="127541at2759"/>
<proteinExistence type="predicted"/>
<reference evidence="3" key="2">
    <citation type="submission" date="2019-06" db="EMBL/GenBank/DDBJ databases">
        <title>Genomics analysis of Aphanomyces spp. identifies a new class of oomycete effector associated with host adaptation.</title>
        <authorList>
            <person name="Gaulin E."/>
        </authorList>
    </citation>
    <scope>NUCLEOTIDE SEQUENCE</scope>
    <source>
        <strain evidence="3">CBS 578.67</strain>
    </source>
</reference>
<feature type="coiled-coil region" evidence="1">
    <location>
        <begin position="365"/>
        <end position="402"/>
    </location>
</feature>
<sequence length="490" mass="52891">MTNEPTATTTPDAPDLLNDHLPEAASILPVDNGPTFEAIDVTVGATATPDLASSSTQSSEPHPPDVPPPTDSIESIREWRHRPAAARLRAVRARVAVVSGKGVSPPPPPLDCLCRSETSNGIFEGHHGVDATCGVTTTAVGKSIAMQSFDIDHTFGIVQDGSDFIYEGELDVNIPHGYGVGTVGEVRFIGVWVAGRPCGLGACTRGRDTTRGWFAGPSAVVALEPGQAIPALTLPLPMPRDQPLSGLYVLCRRLETARLSRFRRVLDTWMSAVCAEVVAVALQARTVAFVAWANACTAQQAAMRHEGLQLHSRETDDGLMVRVKALVASEAAVREKNALRQKRLQYAELTHTTTVACLGIERRSTELLQAELDLVEAELADAKATERRCRAMQEEYADIRARIEQGKVKLNAMKQTRRHDAMAAGSTAAVMMRKPSMVPMPRRRSSVKVYVGDAPKKDDTIAYVCGVEGCDCHVPKDVFRPEGDFVDDGT</sequence>
<evidence type="ECO:0000256" key="1">
    <source>
        <dbReference type="SAM" id="Coils"/>
    </source>
</evidence>
<protein>
    <submittedName>
        <fullName evidence="4">Aste57867_9113 protein</fullName>
    </submittedName>
</protein>
<feature type="compositionally biased region" description="Polar residues" evidence="2">
    <location>
        <begin position="51"/>
        <end position="60"/>
    </location>
</feature>
<dbReference type="EMBL" id="CAADRA010005148">
    <property type="protein sequence ID" value="VFT85997.1"/>
    <property type="molecule type" value="Genomic_DNA"/>
</dbReference>